<feature type="region of interest" description="Disordered" evidence="1">
    <location>
        <begin position="1"/>
        <end position="54"/>
    </location>
</feature>
<dbReference type="InterPro" id="IPR021823">
    <property type="entry name" value="DUF3408"/>
</dbReference>
<protein>
    <recommendedName>
        <fullName evidence="4">Conjugal transfer protein TraB</fullName>
    </recommendedName>
</protein>
<proteinExistence type="predicted"/>
<evidence type="ECO:0000313" key="3">
    <source>
        <dbReference type="Proteomes" id="UP000038055"/>
    </source>
</evidence>
<dbReference type="AlphaFoldDB" id="A0A0B7H5U8"/>
<name>A0A0B7H5U8_9FLAO</name>
<dbReference type="Proteomes" id="UP000038055">
    <property type="component" value="Unassembled WGS sequence"/>
</dbReference>
<evidence type="ECO:0000313" key="2">
    <source>
        <dbReference type="EMBL" id="CEN33287.1"/>
    </source>
</evidence>
<dbReference type="Pfam" id="PF11888">
    <property type="entry name" value="DUF3408"/>
    <property type="match status" value="1"/>
</dbReference>
<evidence type="ECO:0008006" key="4">
    <source>
        <dbReference type="Google" id="ProtNLM"/>
    </source>
</evidence>
<keyword evidence="3" id="KW-1185">Reference proteome</keyword>
<feature type="compositionally biased region" description="Basic and acidic residues" evidence="1">
    <location>
        <begin position="26"/>
        <end position="54"/>
    </location>
</feature>
<organism evidence="2 3">
    <name type="scientific">Capnocytophaga cynodegmi</name>
    <dbReference type="NCBI Taxonomy" id="28189"/>
    <lineage>
        <taxon>Bacteria</taxon>
        <taxon>Pseudomonadati</taxon>
        <taxon>Bacteroidota</taxon>
        <taxon>Flavobacteriia</taxon>
        <taxon>Flavobacteriales</taxon>
        <taxon>Flavobacteriaceae</taxon>
        <taxon>Capnocytophaga</taxon>
    </lineage>
</organism>
<accession>A0A0B7H5U8</accession>
<reference evidence="3" key="1">
    <citation type="submission" date="2015-01" db="EMBL/GenBank/DDBJ databases">
        <authorList>
            <person name="MANFREDI Pablo"/>
        </authorList>
    </citation>
    <scope>NUCLEOTIDE SEQUENCE [LARGE SCALE GENOMIC DNA]</scope>
    <source>
        <strain evidence="3">Ccyn2B</strain>
    </source>
</reference>
<gene>
    <name evidence="2" type="ORF">CCYN2B_150036</name>
</gene>
<dbReference type="EMBL" id="CDOD01000007">
    <property type="protein sequence ID" value="CEN33287.1"/>
    <property type="molecule type" value="Genomic_DNA"/>
</dbReference>
<dbReference type="RefSeq" id="WP_041990763.1">
    <property type="nucleotide sequence ID" value="NZ_CDOD01000007.1"/>
</dbReference>
<sequence length="132" mass="15492">MKEKNPLINENELMELMAGTSSDVDAFSKNEEKNPQTKNEKPASKKESPRKVKSDNLSYETLFFRQGDTSAREGKSVYIRSEYHQRIARIVQVIGEDKISIYTYLDNVLKTHFEQYKQEITESFQEKYKPIF</sequence>
<evidence type="ECO:0000256" key="1">
    <source>
        <dbReference type="SAM" id="MobiDB-lite"/>
    </source>
</evidence>